<dbReference type="EMBL" id="CP005290">
    <property type="protein sequence ID" value="AGK61928.1"/>
    <property type="molecule type" value="Genomic_DNA"/>
</dbReference>
<dbReference type="STRING" id="387631.Asulf_01962"/>
<dbReference type="HOGENOM" id="CLU_206258_0_0_2"/>
<proteinExistence type="predicted"/>
<organism evidence="1 2">
    <name type="scientific">Archaeoglobus sulfaticallidus PM70-1</name>
    <dbReference type="NCBI Taxonomy" id="387631"/>
    <lineage>
        <taxon>Archaea</taxon>
        <taxon>Methanobacteriati</taxon>
        <taxon>Methanobacteriota</taxon>
        <taxon>Archaeoglobi</taxon>
        <taxon>Archaeoglobales</taxon>
        <taxon>Archaeoglobaceae</taxon>
        <taxon>Archaeoglobus</taxon>
    </lineage>
</organism>
<name>N0BFX7_9EURY</name>
<dbReference type="GeneID" id="15393596"/>
<dbReference type="RefSeq" id="WP_015591524.1">
    <property type="nucleotide sequence ID" value="NC_021169.1"/>
</dbReference>
<dbReference type="OrthoDB" id="381170at2157"/>
<gene>
    <name evidence="1" type="ORF">Asulf_01962</name>
</gene>
<dbReference type="Proteomes" id="UP000013307">
    <property type="component" value="Chromosome"/>
</dbReference>
<reference evidence="1 2" key="1">
    <citation type="journal article" date="2013" name="Genome Announc.">
        <title>Complete Genome Sequence of the Thermophilic and Facultatively Chemolithoautotrophic Sulfate Reducer Archaeoglobus sulfaticallidus Strain PM70-1T.</title>
        <authorList>
            <person name="Stokke R."/>
            <person name="Hocking W.P."/>
            <person name="Steinsbu B.O."/>
            <person name="Steen I.H."/>
        </authorList>
    </citation>
    <scope>NUCLEOTIDE SEQUENCE [LARGE SCALE GENOMIC DNA]</scope>
    <source>
        <strain evidence="1">PM70-1</strain>
    </source>
</reference>
<evidence type="ECO:0000313" key="1">
    <source>
        <dbReference type="EMBL" id="AGK61928.1"/>
    </source>
</evidence>
<sequence>MKEIKIKVPDIDEILPEEVMKHLLQSYKELLMAFKKGIEYKIERIDRIEEKMTTKKKELKKIDIE</sequence>
<protein>
    <submittedName>
        <fullName evidence="1">Uncharacterized protein</fullName>
    </submittedName>
</protein>
<dbReference type="eggNOG" id="arCOG10696">
    <property type="taxonomic scope" value="Archaea"/>
</dbReference>
<evidence type="ECO:0000313" key="2">
    <source>
        <dbReference type="Proteomes" id="UP000013307"/>
    </source>
</evidence>
<dbReference type="AlphaFoldDB" id="N0BFX7"/>
<accession>N0BFX7</accession>
<keyword evidence="2" id="KW-1185">Reference proteome</keyword>
<dbReference type="KEGG" id="ast:Asulf_01962"/>